<reference evidence="1 2" key="1">
    <citation type="journal article" date="2019" name="Syst. Appl. Microbiol.">
        <title>Characterization of Bifidobacterium species in feaces of the Egyptian fruit bat: Description of B. vespertilionis sp. nov. and B. rousetti sp. nov.</title>
        <authorList>
            <person name="Modesto M."/>
            <person name="Satti M."/>
            <person name="Watanabe K."/>
            <person name="Puglisi E."/>
            <person name="Morelli L."/>
            <person name="Huang C.-H."/>
            <person name="Liou J.-S."/>
            <person name="Miyashita M."/>
            <person name="Tamura T."/>
            <person name="Saito S."/>
            <person name="Mori K."/>
            <person name="Huang L."/>
            <person name="Sciavilla P."/>
            <person name="Sandri C."/>
            <person name="Spiezio C."/>
            <person name="Vitali F."/>
            <person name="Cavalieri D."/>
            <person name="Perpetuini G."/>
            <person name="Tofalo R."/>
            <person name="Bonetti A."/>
            <person name="Arita M."/>
            <person name="Mattarelli P."/>
        </authorList>
    </citation>
    <scope>NUCLEOTIDE SEQUENCE [LARGE SCALE GENOMIC DNA]</scope>
    <source>
        <strain evidence="1 2">RST19</strain>
    </source>
</reference>
<gene>
    <name evidence="1" type="ORF">EMO92_07970</name>
</gene>
<accession>A0A5J5E7E6</accession>
<organism evidence="1 2">
    <name type="scientific">Bifidobacterium reuteri</name>
    <dbReference type="NCBI Taxonomy" id="983706"/>
    <lineage>
        <taxon>Bacteria</taxon>
        <taxon>Bacillati</taxon>
        <taxon>Actinomycetota</taxon>
        <taxon>Actinomycetes</taxon>
        <taxon>Bifidobacteriales</taxon>
        <taxon>Bifidobacteriaceae</taxon>
        <taxon>Bifidobacterium</taxon>
    </lineage>
</organism>
<name>A0A5J5E7E6_9BIFI</name>
<dbReference type="RefSeq" id="WP_150335779.1">
    <property type="nucleotide sequence ID" value="NZ_RZUG01000015.1"/>
</dbReference>
<evidence type="ECO:0000313" key="1">
    <source>
        <dbReference type="EMBL" id="KAA8824843.1"/>
    </source>
</evidence>
<dbReference type="Proteomes" id="UP000326251">
    <property type="component" value="Unassembled WGS sequence"/>
</dbReference>
<proteinExistence type="predicted"/>
<sequence length="203" mass="23205">MGKYAETLDLNKLEEPAYVWIGKELPAFLRDDDDDAIPMIVALDRFKDFPSSFSDVIRYMATPREESELKNWLHNQQAPDDFIPWLMQEKAILRIMPKERLSGSFVGIHLEPYGRRLPEQGQEMSPQPILSNVMMSSNPKRADKELSQVMTNVLFSSPRQDLPTVIRQVASSLHIDESIVSDTTMASLSELLANDYAFLLLME</sequence>
<dbReference type="EMBL" id="RZUG01000015">
    <property type="protein sequence ID" value="KAA8824843.1"/>
    <property type="molecule type" value="Genomic_DNA"/>
</dbReference>
<comment type="caution">
    <text evidence="1">The sequence shown here is derived from an EMBL/GenBank/DDBJ whole genome shotgun (WGS) entry which is preliminary data.</text>
</comment>
<evidence type="ECO:0000313" key="2">
    <source>
        <dbReference type="Proteomes" id="UP000326251"/>
    </source>
</evidence>
<protein>
    <submittedName>
        <fullName evidence="1">Uncharacterized protein</fullName>
    </submittedName>
</protein>
<dbReference type="AlphaFoldDB" id="A0A5J5E7E6"/>